<evidence type="ECO:0000256" key="1">
    <source>
        <dbReference type="ARBA" id="ARBA00022553"/>
    </source>
</evidence>
<evidence type="ECO:0000256" key="5">
    <source>
        <dbReference type="ARBA" id="ARBA00023163"/>
    </source>
</evidence>
<reference evidence="10" key="1">
    <citation type="submission" date="2017-05" db="EMBL/GenBank/DDBJ databases">
        <title>The Genome Sequence of Enterococcus sp. 9E7_DIV0242.</title>
        <authorList>
            <consortium name="The Broad Institute Genomics Platform"/>
            <consortium name="The Broad Institute Genomic Center for Infectious Diseases"/>
            <person name="Earl A."/>
            <person name="Manson A."/>
            <person name="Schwartman J."/>
            <person name="Gilmore M."/>
            <person name="Abouelleil A."/>
            <person name="Cao P."/>
            <person name="Chapman S."/>
            <person name="Cusick C."/>
            <person name="Shea T."/>
            <person name="Young S."/>
            <person name="Neafsey D."/>
            <person name="Nusbaum C."/>
            <person name="Birren B."/>
        </authorList>
    </citation>
    <scope>NUCLEOTIDE SEQUENCE [LARGE SCALE GENOMIC DNA]</scope>
    <source>
        <strain evidence="10">9E7_DIV0242</strain>
    </source>
</reference>
<evidence type="ECO:0000259" key="8">
    <source>
        <dbReference type="PROSITE" id="PS50110"/>
    </source>
</evidence>
<dbReference type="SUPFAM" id="SSF52172">
    <property type="entry name" value="CheY-like"/>
    <property type="match status" value="1"/>
</dbReference>
<name>A0A242KDA6_9ENTE</name>
<dbReference type="PANTHER" id="PTHR48111:SF1">
    <property type="entry name" value="TWO-COMPONENT RESPONSE REGULATOR ORR33"/>
    <property type="match status" value="1"/>
</dbReference>
<dbReference type="InterPro" id="IPR001789">
    <property type="entry name" value="Sig_transdc_resp-reg_receiver"/>
</dbReference>
<dbReference type="Pfam" id="PF00486">
    <property type="entry name" value="Trans_reg_C"/>
    <property type="match status" value="1"/>
</dbReference>
<dbReference type="OrthoDB" id="9790442at2"/>
<gene>
    <name evidence="11" type="ORF">A5888_000837</name>
    <name evidence="10" type="ORF">A5888_000861</name>
</gene>
<keyword evidence="4 7" id="KW-0238">DNA-binding</keyword>
<feature type="domain" description="Response regulatory" evidence="8">
    <location>
        <begin position="3"/>
        <end position="117"/>
    </location>
</feature>
<dbReference type="GO" id="GO:0000976">
    <property type="term" value="F:transcription cis-regulatory region binding"/>
    <property type="evidence" value="ECO:0007669"/>
    <property type="project" value="TreeGrafter"/>
</dbReference>
<evidence type="ECO:0000313" key="12">
    <source>
        <dbReference type="Proteomes" id="UP000195141"/>
    </source>
</evidence>
<dbReference type="CDD" id="cd17574">
    <property type="entry name" value="REC_OmpR"/>
    <property type="match status" value="1"/>
</dbReference>
<keyword evidence="3" id="KW-0805">Transcription regulation</keyword>
<dbReference type="InterPro" id="IPR036388">
    <property type="entry name" value="WH-like_DNA-bd_sf"/>
</dbReference>
<evidence type="ECO:0000256" key="3">
    <source>
        <dbReference type="ARBA" id="ARBA00023015"/>
    </source>
</evidence>
<dbReference type="PROSITE" id="PS50110">
    <property type="entry name" value="RESPONSE_REGULATORY"/>
    <property type="match status" value="1"/>
</dbReference>
<dbReference type="GO" id="GO:0032993">
    <property type="term" value="C:protein-DNA complex"/>
    <property type="evidence" value="ECO:0007669"/>
    <property type="project" value="TreeGrafter"/>
</dbReference>
<dbReference type="CDD" id="cd00383">
    <property type="entry name" value="trans_reg_C"/>
    <property type="match status" value="1"/>
</dbReference>
<keyword evidence="12" id="KW-1185">Reference proteome</keyword>
<dbReference type="Gene3D" id="1.10.10.10">
    <property type="entry name" value="Winged helix-like DNA-binding domain superfamily/Winged helix DNA-binding domain"/>
    <property type="match status" value="1"/>
</dbReference>
<dbReference type="InterPro" id="IPR039420">
    <property type="entry name" value="WalR-like"/>
</dbReference>
<dbReference type="Gene3D" id="3.40.50.2300">
    <property type="match status" value="1"/>
</dbReference>
<evidence type="ECO:0000259" key="9">
    <source>
        <dbReference type="PROSITE" id="PS51755"/>
    </source>
</evidence>
<dbReference type="SUPFAM" id="SSF46894">
    <property type="entry name" value="C-terminal effector domain of the bipartite response regulators"/>
    <property type="match status" value="1"/>
</dbReference>
<dbReference type="GO" id="GO:0006355">
    <property type="term" value="P:regulation of DNA-templated transcription"/>
    <property type="evidence" value="ECO:0007669"/>
    <property type="project" value="InterPro"/>
</dbReference>
<evidence type="ECO:0000313" key="11">
    <source>
        <dbReference type="EMBL" id="WYJ89118.1"/>
    </source>
</evidence>
<keyword evidence="1 6" id="KW-0597">Phosphoprotein</keyword>
<keyword evidence="2" id="KW-0902">Two-component regulatory system</keyword>
<dbReference type="GO" id="GO:0005829">
    <property type="term" value="C:cytosol"/>
    <property type="evidence" value="ECO:0007669"/>
    <property type="project" value="TreeGrafter"/>
</dbReference>
<dbReference type="InterPro" id="IPR001867">
    <property type="entry name" value="OmpR/PhoB-type_DNA-bd"/>
</dbReference>
<evidence type="ECO:0000256" key="7">
    <source>
        <dbReference type="PROSITE-ProRule" id="PRU01091"/>
    </source>
</evidence>
<feature type="DNA-binding region" description="OmpR/PhoB-type" evidence="7">
    <location>
        <begin position="124"/>
        <end position="224"/>
    </location>
</feature>
<dbReference type="Proteomes" id="UP000195141">
    <property type="component" value="Chromosome"/>
</dbReference>
<dbReference type="GO" id="GO:0000156">
    <property type="term" value="F:phosphorelay response regulator activity"/>
    <property type="evidence" value="ECO:0007669"/>
    <property type="project" value="TreeGrafter"/>
</dbReference>
<proteinExistence type="predicted"/>
<dbReference type="Pfam" id="PF00072">
    <property type="entry name" value="Response_reg"/>
    <property type="match status" value="1"/>
</dbReference>
<evidence type="ECO:0000256" key="2">
    <source>
        <dbReference type="ARBA" id="ARBA00023012"/>
    </source>
</evidence>
<dbReference type="EMBL" id="CP147247">
    <property type="protein sequence ID" value="WYJ89118.1"/>
    <property type="molecule type" value="Genomic_DNA"/>
</dbReference>
<dbReference type="SMART" id="SM00448">
    <property type="entry name" value="REC"/>
    <property type="match status" value="1"/>
</dbReference>
<dbReference type="AlphaFoldDB" id="A0A242KDA6"/>
<organism evidence="10">
    <name type="scientific">Candidatus Enterococcus clewellii</name>
    <dbReference type="NCBI Taxonomy" id="1834193"/>
    <lineage>
        <taxon>Bacteria</taxon>
        <taxon>Bacillati</taxon>
        <taxon>Bacillota</taxon>
        <taxon>Bacilli</taxon>
        <taxon>Lactobacillales</taxon>
        <taxon>Enterococcaceae</taxon>
        <taxon>Enterococcus</taxon>
    </lineage>
</organism>
<dbReference type="EMBL" id="NGMM01000001">
    <property type="protein sequence ID" value="OTP19047.1"/>
    <property type="molecule type" value="Genomic_DNA"/>
</dbReference>
<dbReference type="InterPro" id="IPR016032">
    <property type="entry name" value="Sig_transdc_resp-reg_C-effctor"/>
</dbReference>
<reference evidence="11" key="2">
    <citation type="submission" date="2017-05" db="EMBL/GenBank/DDBJ databases">
        <authorList>
            <consortium name="The Broad Institute Genomics Platform"/>
            <consortium name="The Broad Institute Genomic Center for Infectious Diseases"/>
            <person name="Earl A."/>
            <person name="Manson A."/>
            <person name="Schwartman J."/>
            <person name="Gilmore M."/>
            <person name="Abouelleil A."/>
            <person name="Cao P."/>
            <person name="Chapman S."/>
            <person name="Cusick C."/>
            <person name="Shea T."/>
            <person name="Young S."/>
            <person name="Neafsey D."/>
            <person name="Nusbaum C."/>
            <person name="Birren B."/>
        </authorList>
    </citation>
    <scope>NUCLEOTIDE SEQUENCE</scope>
    <source>
        <strain evidence="11">9E7_DIV0242</strain>
    </source>
</reference>
<feature type="domain" description="OmpR/PhoB-type" evidence="9">
    <location>
        <begin position="124"/>
        <end position="224"/>
    </location>
</feature>
<dbReference type="SMART" id="SM00862">
    <property type="entry name" value="Trans_reg_C"/>
    <property type="match status" value="1"/>
</dbReference>
<sequence length="226" mass="25899">MKNILLLEDDSALRKGIVLSLSDERYHFIECCTIQEAREHLQQKKVFDLFLLDVQLPDGNGFDFCQELRAALQTPIIMLTANDSEFDIVTGFASGADDYITKPFNLSILRARVAAVLRRTGGMVSIYEQNGFVFDFEQMIVKKDSVSMDFSKTELRLLKLFVSNPNRILTREQLVDALWSIDANFVDKNALSVTINRLRKKLETNTTKPTFLKTVYGIGYRWEVKL</sequence>
<evidence type="ECO:0000256" key="6">
    <source>
        <dbReference type="PROSITE-ProRule" id="PRU00169"/>
    </source>
</evidence>
<dbReference type="InterPro" id="IPR011006">
    <property type="entry name" value="CheY-like_superfamily"/>
</dbReference>
<evidence type="ECO:0000313" key="10">
    <source>
        <dbReference type="EMBL" id="OTP19047.1"/>
    </source>
</evidence>
<reference evidence="11" key="3">
    <citation type="submission" date="2024-03" db="EMBL/GenBank/DDBJ databases">
        <title>The Genome Sequence of Enterococcus sp. DIV0242b.</title>
        <authorList>
            <consortium name="The Broad Institute Genomics Platform"/>
            <consortium name="The Broad Institute Microbial Omics Core"/>
            <consortium name="The Broad Institute Genomic Center for Infectious Diseases"/>
            <person name="Earl A."/>
            <person name="Manson A."/>
            <person name="Gilmore M."/>
            <person name="Schwartman J."/>
            <person name="Shea T."/>
            <person name="Abouelleil A."/>
            <person name="Cao P."/>
            <person name="Chapman S."/>
            <person name="Cusick C."/>
            <person name="Young S."/>
            <person name="Neafsey D."/>
            <person name="Nusbaum C."/>
            <person name="Birren B."/>
        </authorList>
    </citation>
    <scope>NUCLEOTIDE SEQUENCE</scope>
    <source>
        <strain evidence="11">9E7_DIV0242</strain>
    </source>
</reference>
<feature type="modified residue" description="4-aspartylphosphate" evidence="6">
    <location>
        <position position="53"/>
    </location>
</feature>
<dbReference type="PANTHER" id="PTHR48111">
    <property type="entry name" value="REGULATOR OF RPOS"/>
    <property type="match status" value="1"/>
</dbReference>
<dbReference type="PROSITE" id="PS51755">
    <property type="entry name" value="OMPR_PHOB"/>
    <property type="match status" value="1"/>
</dbReference>
<keyword evidence="5" id="KW-0804">Transcription</keyword>
<accession>A0A242KDA6</accession>
<protein>
    <recommendedName>
        <fullName evidence="13">DNA-binding response regulator</fullName>
    </recommendedName>
</protein>
<dbReference type="Gene3D" id="6.10.250.690">
    <property type="match status" value="1"/>
</dbReference>
<evidence type="ECO:0000256" key="4">
    <source>
        <dbReference type="ARBA" id="ARBA00023125"/>
    </source>
</evidence>
<evidence type="ECO:0008006" key="13">
    <source>
        <dbReference type="Google" id="ProtNLM"/>
    </source>
</evidence>
<dbReference type="RefSeq" id="WP_086347958.1">
    <property type="nucleotide sequence ID" value="NZ_CP147247.1"/>
</dbReference>